<dbReference type="InterPro" id="IPR019896">
    <property type="entry name" value="Polysacch_pyruvyl_Trfase_CsaB"/>
</dbReference>
<dbReference type="InterPro" id="IPR007345">
    <property type="entry name" value="Polysacch_pyruvyl_Trfase"/>
</dbReference>
<evidence type="ECO:0000313" key="2">
    <source>
        <dbReference type="EMBL" id="QAT60903.1"/>
    </source>
</evidence>
<dbReference type="PANTHER" id="PTHR36836">
    <property type="entry name" value="COLANIC ACID BIOSYNTHESIS PROTEIN WCAK"/>
    <property type="match status" value="1"/>
</dbReference>
<dbReference type="OrthoDB" id="3199616at2"/>
<dbReference type="AlphaFoldDB" id="A0A410QA92"/>
<gene>
    <name evidence="2" type="primary">csaB</name>
    <name evidence="2" type="ORF">EQM13_04565</name>
</gene>
<sequence length="368" mass="42332">MKADKKVLISGYYGFDNSGDDAILKAIVKDFQKMDDKVKILVLSKRPSHTEKMYGIKAINRFQIHDIVKEMKNCDLFISGGGSLLQDGTSTRSIIYYLTLIKLALMNKKPVMIYANGIGPINKKFNRNFTRKILDKVDLITLRDEDSRYYLKELQVKNPNIYVTADPVFTLEPSNNEKIENIFKAEKIPLDKPLIGVSVREWKSAKNLISNISQAIEYMIKKFGVNVVLIPMHYPEDLDISKKIYEKITIEGCFVVSEKYSVEDIMGIIRRLDMIIAMRLHSLIYAATQKVPMVGLIYDPKIEGFLKFIEMKYMCNVENAEVIELCSIIDKAWNNKGNLKTKLKEKEDVFKEKALENVYMALRLINGR</sequence>
<dbReference type="PANTHER" id="PTHR36836:SF1">
    <property type="entry name" value="COLANIC ACID BIOSYNTHESIS PROTEIN WCAK"/>
    <property type="match status" value="1"/>
</dbReference>
<dbReference type="Gene3D" id="3.40.50.2000">
    <property type="entry name" value="Glycogen Phosphorylase B"/>
    <property type="match status" value="1"/>
</dbReference>
<dbReference type="SUPFAM" id="SSF53756">
    <property type="entry name" value="UDP-Glycosyltransferase/glycogen phosphorylase"/>
    <property type="match status" value="1"/>
</dbReference>
<feature type="domain" description="Polysaccharide pyruvyl transferase" evidence="1">
    <location>
        <begin position="17"/>
        <end position="300"/>
    </location>
</feature>
<dbReference type="Proteomes" id="UP000287969">
    <property type="component" value="Chromosome"/>
</dbReference>
<evidence type="ECO:0000259" key="1">
    <source>
        <dbReference type="Pfam" id="PF04230"/>
    </source>
</evidence>
<dbReference type="GO" id="GO:0016740">
    <property type="term" value="F:transferase activity"/>
    <property type="evidence" value="ECO:0007669"/>
    <property type="project" value="UniProtKB-KW"/>
</dbReference>
<dbReference type="KEGG" id="spoa:EQM13_04565"/>
<name>A0A410QA92_9FIRM</name>
<organism evidence="2 3">
    <name type="scientific">Acidilutibacter cellobiosedens</name>
    <dbReference type="NCBI Taxonomy" id="2507161"/>
    <lineage>
        <taxon>Bacteria</taxon>
        <taxon>Bacillati</taxon>
        <taxon>Bacillota</taxon>
        <taxon>Tissierellia</taxon>
        <taxon>Tissierellales</taxon>
        <taxon>Acidilutibacteraceae</taxon>
        <taxon>Acidilutibacter</taxon>
    </lineage>
</organism>
<reference evidence="3" key="1">
    <citation type="submission" date="2019-01" db="EMBL/GenBank/DDBJ databases">
        <title>Draft genomes of a novel of Sporanaerobacter strains.</title>
        <authorList>
            <person name="Ma S."/>
        </authorList>
    </citation>
    <scope>NUCLEOTIDE SEQUENCE [LARGE SCALE GENOMIC DNA]</scope>
    <source>
        <strain evidence="3">NJN-17</strain>
    </source>
</reference>
<keyword evidence="3" id="KW-1185">Reference proteome</keyword>
<keyword evidence="2" id="KW-0808">Transferase</keyword>
<accession>A0A410QA92</accession>
<dbReference type="NCBIfam" id="TIGR03609">
    <property type="entry name" value="S_layer_CsaB"/>
    <property type="match status" value="1"/>
</dbReference>
<proteinExistence type="predicted"/>
<protein>
    <submittedName>
        <fullName evidence="2">Polysaccharide pyruvyl transferase CsaB</fullName>
    </submittedName>
</protein>
<dbReference type="RefSeq" id="WP_071140321.1">
    <property type="nucleotide sequence ID" value="NZ_CP035282.1"/>
</dbReference>
<dbReference type="Pfam" id="PF04230">
    <property type="entry name" value="PS_pyruv_trans"/>
    <property type="match status" value="1"/>
</dbReference>
<dbReference type="EMBL" id="CP035282">
    <property type="protein sequence ID" value="QAT60903.1"/>
    <property type="molecule type" value="Genomic_DNA"/>
</dbReference>
<evidence type="ECO:0000313" key="3">
    <source>
        <dbReference type="Proteomes" id="UP000287969"/>
    </source>
</evidence>